<dbReference type="EMBL" id="OU015567">
    <property type="protein sequence ID" value="CAG5113982.1"/>
    <property type="molecule type" value="Genomic_DNA"/>
</dbReference>
<gene>
    <name evidence="2" type="ORF">OKIOD_LOCUS16832</name>
</gene>
<evidence type="ECO:0000313" key="3">
    <source>
        <dbReference type="Proteomes" id="UP001158576"/>
    </source>
</evidence>
<evidence type="ECO:0000256" key="1">
    <source>
        <dbReference type="SAM" id="MobiDB-lite"/>
    </source>
</evidence>
<accession>A0ABN7TCM6</accession>
<reference evidence="2 3" key="1">
    <citation type="submission" date="2021-04" db="EMBL/GenBank/DDBJ databases">
        <authorList>
            <person name="Bliznina A."/>
        </authorList>
    </citation>
    <scope>NUCLEOTIDE SEQUENCE [LARGE SCALE GENOMIC DNA]</scope>
</reference>
<dbReference type="Gene3D" id="1.25.40.720">
    <property type="entry name" value="Telomere length regulation protein 2, C-terminal domain"/>
    <property type="match status" value="1"/>
</dbReference>
<protein>
    <submittedName>
        <fullName evidence="2">Oidioi.mRNA.OKI2018_I69.chr2.g8067.t1.cds</fullName>
    </submittedName>
</protein>
<keyword evidence="3" id="KW-1185">Reference proteome</keyword>
<evidence type="ECO:0000313" key="2">
    <source>
        <dbReference type="EMBL" id="CAG5113982.1"/>
    </source>
</evidence>
<feature type="region of interest" description="Disordered" evidence="1">
    <location>
        <begin position="56"/>
        <end position="75"/>
    </location>
</feature>
<organism evidence="2 3">
    <name type="scientific">Oikopleura dioica</name>
    <name type="common">Tunicate</name>
    <dbReference type="NCBI Taxonomy" id="34765"/>
    <lineage>
        <taxon>Eukaryota</taxon>
        <taxon>Metazoa</taxon>
        <taxon>Chordata</taxon>
        <taxon>Tunicata</taxon>
        <taxon>Appendicularia</taxon>
        <taxon>Copelata</taxon>
        <taxon>Oikopleuridae</taxon>
        <taxon>Oikopleura</taxon>
    </lineage>
</organism>
<feature type="compositionally biased region" description="Acidic residues" evidence="1">
    <location>
        <begin position="62"/>
        <end position="75"/>
    </location>
</feature>
<name>A0ABN7TCM6_OIKDI</name>
<dbReference type="InterPro" id="IPR038528">
    <property type="entry name" value="TEL2_C_sf"/>
</dbReference>
<proteinExistence type="predicted"/>
<sequence length="355" mass="40380">MLSAKKIISVFDSEAKLDFPITNKDLQADQNKVHEDSRERTIEFLNGNQQKVEDERINAGNCDDDDDDDDRESLDSDDLEFEQFEFETPNLSKYSPRFLMEASGILVERNLPQSMSKTEKTKRKLAALETIPYLAKVNQVSSKELVEEILKGIVYFEIVNDNDAALVGDALESLAVVAPEFYAPAIVGEFYAESMPLEKRQIILASLSKAVKQLADNPFEELEEEIAFEKLALSAKVESQSRRWGSRPKARRCSSLDVLSRMIAFVGQIISLLDNIPEIEKYVLPSIDFLATFRRIDDTNLKLVIIKSYQVCLLSIASTKQEIWMDITWKMWLEECQSLDCPRLSLAATDLLNLF</sequence>
<dbReference type="Proteomes" id="UP001158576">
    <property type="component" value="Chromosome 2"/>
</dbReference>